<dbReference type="SUPFAM" id="SSF51735">
    <property type="entry name" value="NAD(P)-binding Rossmann-fold domains"/>
    <property type="match status" value="1"/>
</dbReference>
<dbReference type="GeneID" id="93382778"/>
<dbReference type="InterPro" id="IPR002347">
    <property type="entry name" value="SDR_fam"/>
</dbReference>
<gene>
    <name evidence="3" type="ORF">A7K95_01280</name>
    <name evidence="2" type="ORF">GA842_01040</name>
</gene>
<organism evidence="2 5">
    <name type="scientific">Pediococcus parvulus</name>
    <dbReference type="NCBI Taxonomy" id="54062"/>
    <lineage>
        <taxon>Bacteria</taxon>
        <taxon>Bacillati</taxon>
        <taxon>Bacillota</taxon>
        <taxon>Bacilli</taxon>
        <taxon>Lactobacillales</taxon>
        <taxon>Lactobacillaceae</taxon>
        <taxon>Pediococcus</taxon>
    </lineage>
</organism>
<evidence type="ECO:0000313" key="4">
    <source>
        <dbReference type="Proteomes" id="UP000077280"/>
    </source>
</evidence>
<dbReference type="Proteomes" id="UP001275867">
    <property type="component" value="Unassembled WGS sequence"/>
</dbReference>
<dbReference type="CDD" id="cd05233">
    <property type="entry name" value="SDR_c"/>
    <property type="match status" value="1"/>
</dbReference>
<dbReference type="OrthoDB" id="9803333at2"/>
<sequence>MKHALILGASGDIGSAIAKQLAAKGWSLYLHYNQNKVVVQQLIHQFIKAYPHQEFFGVAFDMQTKENLPVFLQSIFELDALIFAQGTTDYHLLTETSVEDLQKMWMMQVALPIEMIKAFQSKLAHSNNGRIIFIGSVYGGFGSAMEVAYSTVKGAQTAFANAYAKEVGTLGITVNVVAPGAVDTQMNRVFSKEDHQKIAAEIPVGRFAKADEIAYWAVQLADDQAGYMTGQTIYVDGGWLK</sequence>
<dbReference type="AlphaFoldDB" id="A0A176TGY4"/>
<dbReference type="InterPro" id="IPR036291">
    <property type="entry name" value="NAD(P)-bd_dom_sf"/>
</dbReference>
<comment type="similarity">
    <text evidence="1">Belongs to the short-chain dehydrogenases/reductases (SDR) family.</text>
</comment>
<dbReference type="Gene3D" id="3.40.50.720">
    <property type="entry name" value="NAD(P)-binding Rossmann-like Domain"/>
    <property type="match status" value="1"/>
</dbReference>
<evidence type="ECO:0000313" key="5">
    <source>
        <dbReference type="Proteomes" id="UP001275867"/>
    </source>
</evidence>
<comment type="caution">
    <text evidence="2">The sequence shown here is derived from an EMBL/GenBank/DDBJ whole genome shotgun (WGS) entry which is preliminary data.</text>
</comment>
<protein>
    <submittedName>
        <fullName evidence="3">3-oxoacyl-ACP reductase</fullName>
    </submittedName>
    <submittedName>
        <fullName evidence="2">SDR family oxidoreductase</fullName>
    </submittedName>
</protein>
<reference evidence="2" key="2">
    <citation type="submission" date="2019-10" db="EMBL/GenBank/DDBJ databases">
        <title>Malate fermentation in French cider.</title>
        <authorList>
            <person name="Cousin F.J."/>
            <person name="Medina Fernandez S."/>
            <person name="Misery B."/>
            <person name="Laplace J.-M."/>
            <person name="Cretenet M."/>
        </authorList>
    </citation>
    <scope>NUCLEOTIDE SEQUENCE</scope>
    <source>
        <strain evidence="2">UCMA15901</strain>
    </source>
</reference>
<dbReference type="EMBL" id="WERX01000002">
    <property type="protein sequence ID" value="MDV7693481.1"/>
    <property type="molecule type" value="Genomic_DNA"/>
</dbReference>
<name>A0A176TGY4_9LACO</name>
<keyword evidence="4" id="KW-1185">Reference proteome</keyword>
<dbReference type="NCBIfam" id="NF047420">
    <property type="entry name" value="EF_P_mod_YmfI"/>
    <property type="match status" value="1"/>
</dbReference>
<evidence type="ECO:0000256" key="1">
    <source>
        <dbReference type="ARBA" id="ARBA00006484"/>
    </source>
</evidence>
<dbReference type="Proteomes" id="UP000077280">
    <property type="component" value="Unassembled WGS sequence"/>
</dbReference>
<dbReference type="PANTHER" id="PTHR42879">
    <property type="entry name" value="3-OXOACYL-(ACYL-CARRIER-PROTEIN) REDUCTASE"/>
    <property type="match status" value="1"/>
</dbReference>
<accession>A0A176TGY4</accession>
<dbReference type="EMBL" id="LXND01000083">
    <property type="protein sequence ID" value="OAD63190.1"/>
    <property type="molecule type" value="Genomic_DNA"/>
</dbReference>
<dbReference type="PRINTS" id="PR00081">
    <property type="entry name" value="GDHRDH"/>
</dbReference>
<dbReference type="Pfam" id="PF13561">
    <property type="entry name" value="adh_short_C2"/>
    <property type="match status" value="1"/>
</dbReference>
<reference evidence="3 4" key="1">
    <citation type="submission" date="2016-05" db="EMBL/GenBank/DDBJ databases">
        <title>Draft genome sequence of Pediococcus parvulus 2.6, a probiotic beta-glucan producer strain.</title>
        <authorList>
            <person name="Mohedano M.L."/>
            <person name="Perez-Ramos A."/>
            <person name="Duenas M.T."/>
            <person name="Lamontanara A."/>
            <person name="Orru L."/>
            <person name="Spano G."/>
            <person name="Capozzi V."/>
            <person name="Lopez P."/>
        </authorList>
    </citation>
    <scope>NUCLEOTIDE SEQUENCE [LARGE SCALE GENOMIC DNA]</scope>
    <source>
        <strain evidence="3 4">2.6</strain>
    </source>
</reference>
<proteinExistence type="inferred from homology"/>
<dbReference type="PANTHER" id="PTHR42879:SF2">
    <property type="entry name" value="3-OXOACYL-[ACYL-CARRIER-PROTEIN] REDUCTASE FABG"/>
    <property type="match status" value="1"/>
</dbReference>
<dbReference type="RefSeq" id="WP_057783743.1">
    <property type="nucleotide sequence ID" value="NZ_BJWE01000013.1"/>
</dbReference>
<evidence type="ECO:0000313" key="3">
    <source>
        <dbReference type="EMBL" id="OAD63190.1"/>
    </source>
</evidence>
<dbReference type="InterPro" id="IPR050259">
    <property type="entry name" value="SDR"/>
</dbReference>
<evidence type="ECO:0000313" key="2">
    <source>
        <dbReference type="EMBL" id="MDV7693481.1"/>
    </source>
</evidence>